<dbReference type="PROSITE" id="PS00108">
    <property type="entry name" value="PROTEIN_KINASE_ST"/>
    <property type="match status" value="1"/>
</dbReference>
<keyword evidence="11" id="KW-1185">Reference proteome</keyword>
<evidence type="ECO:0000313" key="10">
    <source>
        <dbReference type="EMBL" id="PWA92335.1"/>
    </source>
</evidence>
<accession>A0A2U1Q2Y4</accession>
<organism evidence="10 11">
    <name type="scientific">Artemisia annua</name>
    <name type="common">Sweet wormwood</name>
    <dbReference type="NCBI Taxonomy" id="35608"/>
    <lineage>
        <taxon>Eukaryota</taxon>
        <taxon>Viridiplantae</taxon>
        <taxon>Streptophyta</taxon>
        <taxon>Embryophyta</taxon>
        <taxon>Tracheophyta</taxon>
        <taxon>Spermatophyta</taxon>
        <taxon>Magnoliopsida</taxon>
        <taxon>eudicotyledons</taxon>
        <taxon>Gunneridae</taxon>
        <taxon>Pentapetalae</taxon>
        <taxon>asterids</taxon>
        <taxon>campanulids</taxon>
        <taxon>Asterales</taxon>
        <taxon>Asteraceae</taxon>
        <taxon>Asteroideae</taxon>
        <taxon>Anthemideae</taxon>
        <taxon>Artemisiinae</taxon>
        <taxon>Artemisia</taxon>
    </lineage>
</organism>
<dbReference type="GO" id="GO:0009506">
    <property type="term" value="C:plasmodesma"/>
    <property type="evidence" value="ECO:0007669"/>
    <property type="project" value="TreeGrafter"/>
</dbReference>
<evidence type="ECO:0000256" key="6">
    <source>
        <dbReference type="PIRSR" id="PIRSR000615-2"/>
    </source>
</evidence>
<dbReference type="Proteomes" id="UP000245207">
    <property type="component" value="Unassembled WGS sequence"/>
</dbReference>
<keyword evidence="5 6" id="KW-0067">ATP-binding</keyword>
<dbReference type="PROSITE" id="PS00107">
    <property type="entry name" value="PROTEIN_KINASE_ATP"/>
    <property type="match status" value="1"/>
</dbReference>
<dbReference type="InterPro" id="IPR011009">
    <property type="entry name" value="Kinase-like_dom_sf"/>
</dbReference>
<evidence type="ECO:0000256" key="3">
    <source>
        <dbReference type="ARBA" id="ARBA00022741"/>
    </source>
</evidence>
<comment type="similarity">
    <text evidence="8">Belongs to the protein kinase superfamily.</text>
</comment>
<feature type="binding site" evidence="6 7">
    <location>
        <position position="63"/>
    </location>
    <ligand>
        <name>ATP</name>
        <dbReference type="ChEBI" id="CHEBI:30616"/>
    </ligand>
</feature>
<evidence type="ECO:0000256" key="1">
    <source>
        <dbReference type="ARBA" id="ARBA00022527"/>
    </source>
</evidence>
<gene>
    <name evidence="10" type="ORF">CTI12_AA081100</name>
</gene>
<dbReference type="GO" id="GO:0005886">
    <property type="term" value="C:plasma membrane"/>
    <property type="evidence" value="ECO:0007669"/>
    <property type="project" value="TreeGrafter"/>
</dbReference>
<evidence type="ECO:0000256" key="5">
    <source>
        <dbReference type="ARBA" id="ARBA00022840"/>
    </source>
</evidence>
<dbReference type="STRING" id="35608.A0A2U1Q2Y4"/>
<dbReference type="InterPro" id="IPR001245">
    <property type="entry name" value="Ser-Thr/Tyr_kinase_cat_dom"/>
</dbReference>
<reference evidence="10 11" key="1">
    <citation type="journal article" date="2018" name="Mol. Plant">
        <title>The genome of Artemisia annua provides insight into the evolution of Asteraceae family and artemisinin biosynthesis.</title>
        <authorList>
            <person name="Shen Q."/>
            <person name="Zhang L."/>
            <person name="Liao Z."/>
            <person name="Wang S."/>
            <person name="Yan T."/>
            <person name="Shi P."/>
            <person name="Liu M."/>
            <person name="Fu X."/>
            <person name="Pan Q."/>
            <person name="Wang Y."/>
            <person name="Lv Z."/>
            <person name="Lu X."/>
            <person name="Zhang F."/>
            <person name="Jiang W."/>
            <person name="Ma Y."/>
            <person name="Chen M."/>
            <person name="Hao X."/>
            <person name="Li L."/>
            <person name="Tang Y."/>
            <person name="Lv G."/>
            <person name="Zhou Y."/>
            <person name="Sun X."/>
            <person name="Brodelius P.E."/>
            <person name="Rose J.K.C."/>
            <person name="Tang K."/>
        </authorList>
    </citation>
    <scope>NUCLEOTIDE SEQUENCE [LARGE SCALE GENOMIC DNA]</scope>
    <source>
        <strain evidence="11">cv. Huhao1</strain>
        <tissue evidence="10">Leaf</tissue>
    </source>
</reference>
<feature type="domain" description="Protein kinase" evidence="9">
    <location>
        <begin position="26"/>
        <end position="331"/>
    </location>
</feature>
<dbReference type="AlphaFoldDB" id="A0A2U1Q2Y4"/>
<evidence type="ECO:0000256" key="8">
    <source>
        <dbReference type="RuleBase" id="RU000304"/>
    </source>
</evidence>
<comment type="caution">
    <text evidence="10">The sequence shown here is derived from an EMBL/GenBank/DDBJ whole genome shotgun (WGS) entry which is preliminary data.</text>
</comment>
<dbReference type="GO" id="GO:0004714">
    <property type="term" value="F:transmembrane receptor protein tyrosine kinase activity"/>
    <property type="evidence" value="ECO:0007669"/>
    <property type="project" value="InterPro"/>
</dbReference>
<dbReference type="InterPro" id="IPR045272">
    <property type="entry name" value="ANXUR1/2-like"/>
</dbReference>
<dbReference type="PANTHER" id="PTHR27003:SF471">
    <property type="entry name" value="VASCULAR ENDOTHELIAL GROWTH FACTOR RECEPTOR 2 (VEGFR2)-RELATED"/>
    <property type="match status" value="1"/>
</dbReference>
<dbReference type="GO" id="GO:0005524">
    <property type="term" value="F:ATP binding"/>
    <property type="evidence" value="ECO:0007669"/>
    <property type="project" value="UniProtKB-UniRule"/>
</dbReference>
<dbReference type="PROSITE" id="PS50011">
    <property type="entry name" value="PROTEIN_KINASE_DOM"/>
    <property type="match status" value="1"/>
</dbReference>
<name>A0A2U1Q2Y4_ARTAN</name>
<evidence type="ECO:0000256" key="4">
    <source>
        <dbReference type="ARBA" id="ARBA00022777"/>
    </source>
</evidence>
<evidence type="ECO:0000259" key="9">
    <source>
        <dbReference type="PROSITE" id="PS50011"/>
    </source>
</evidence>
<dbReference type="Gene3D" id="3.30.200.20">
    <property type="entry name" value="Phosphorylase Kinase, domain 1"/>
    <property type="match status" value="1"/>
</dbReference>
<dbReference type="GO" id="GO:0004674">
    <property type="term" value="F:protein serine/threonine kinase activity"/>
    <property type="evidence" value="ECO:0007669"/>
    <property type="project" value="UniProtKB-KW"/>
</dbReference>
<evidence type="ECO:0000256" key="2">
    <source>
        <dbReference type="ARBA" id="ARBA00022679"/>
    </source>
</evidence>
<evidence type="ECO:0000313" key="11">
    <source>
        <dbReference type="Proteomes" id="UP000245207"/>
    </source>
</evidence>
<dbReference type="SMART" id="SM00220">
    <property type="entry name" value="S_TKc"/>
    <property type="match status" value="1"/>
</dbReference>
<keyword evidence="2" id="KW-0808">Transferase</keyword>
<keyword evidence="4 10" id="KW-0418">Kinase</keyword>
<keyword evidence="3 6" id="KW-0547">Nucleotide-binding</keyword>
<dbReference type="OrthoDB" id="1714388at2759"/>
<evidence type="ECO:0000256" key="7">
    <source>
        <dbReference type="PROSITE-ProRule" id="PRU10141"/>
    </source>
</evidence>
<dbReference type="InterPro" id="IPR008271">
    <property type="entry name" value="Ser/Thr_kinase_AS"/>
</dbReference>
<dbReference type="EMBL" id="PKPP01000472">
    <property type="protein sequence ID" value="PWA92335.1"/>
    <property type="molecule type" value="Genomic_DNA"/>
</dbReference>
<dbReference type="Pfam" id="PF07714">
    <property type="entry name" value="PK_Tyr_Ser-Thr"/>
    <property type="match status" value="1"/>
</dbReference>
<sequence length="362" mass="41041">MRYILQEESVKHLRIPLSKIELATNKLTEKYLGAGAYGEVYEAELEVALDKSEIPTKRTVAIKCIIDSGAGKEGFYTEIELLTSCKHDNIVSLLGICDEGPHMILVYEYASNKSLDNYLGGSPDNSINLTWIQRLKIAVDIAKGLNYLHTRVKDEHVEDEHKIIHRDLKSGNILLGDNWVAKIADFGLSKFNRVNEEGKTFYTGTIAGTPEYTCPEYKRTGRLKRQIDIYSLGVVLFEILSGKLAYDRIFDEGNETGIAHVARRRFKDGTINDMVDQKIMEEVDELTSTLNKGPNQESLETFIEIALKCIEESQDKRPKAKEVMEKLEEALSFQIFCAGCDWYTSIGENHQILELLDYIQTI</sequence>
<keyword evidence="1 8" id="KW-0723">Serine/threonine-protein kinase</keyword>
<protein>
    <submittedName>
        <fullName evidence="10">Serine-threonine/tyrosine-protein kinase catalytic domain-containing protein</fullName>
    </submittedName>
</protein>
<dbReference type="PANTHER" id="PTHR27003">
    <property type="entry name" value="OS07G0166700 PROTEIN"/>
    <property type="match status" value="1"/>
</dbReference>
<dbReference type="SUPFAM" id="SSF56112">
    <property type="entry name" value="Protein kinase-like (PK-like)"/>
    <property type="match status" value="1"/>
</dbReference>
<dbReference type="Gene3D" id="1.10.510.10">
    <property type="entry name" value="Transferase(Phosphotransferase) domain 1"/>
    <property type="match status" value="1"/>
</dbReference>
<feature type="binding site" evidence="6">
    <location>
        <begin position="33"/>
        <end position="40"/>
    </location>
    <ligand>
        <name>ATP</name>
        <dbReference type="ChEBI" id="CHEBI:30616"/>
    </ligand>
</feature>
<proteinExistence type="inferred from homology"/>
<dbReference type="InterPro" id="IPR000719">
    <property type="entry name" value="Prot_kinase_dom"/>
</dbReference>
<dbReference type="InterPro" id="IPR017441">
    <property type="entry name" value="Protein_kinase_ATP_BS"/>
</dbReference>